<keyword evidence="5" id="KW-0418">Kinase</keyword>
<reference evidence="8" key="1">
    <citation type="submission" date="2019-09" db="EMBL/GenBank/DDBJ databases">
        <title>Draft genome information of white flower Hibiscus syriacus.</title>
        <authorList>
            <person name="Kim Y.-M."/>
        </authorList>
    </citation>
    <scope>NUCLEOTIDE SEQUENCE [LARGE SCALE GENOMIC DNA]</scope>
    <source>
        <strain evidence="8">YM2019G1</strain>
    </source>
</reference>
<evidence type="ECO:0000256" key="4">
    <source>
        <dbReference type="ARBA" id="ARBA00022741"/>
    </source>
</evidence>
<evidence type="ECO:0000256" key="3">
    <source>
        <dbReference type="ARBA" id="ARBA00022679"/>
    </source>
</evidence>
<dbReference type="PANTHER" id="PTHR31814:SF2">
    <property type="entry name" value="PHOSPHOMEVALONATE KINASE"/>
    <property type="match status" value="1"/>
</dbReference>
<evidence type="ECO:0000256" key="1">
    <source>
        <dbReference type="ARBA" id="ARBA00005017"/>
    </source>
</evidence>
<keyword evidence="4" id="KW-0547">Nucleotide-binding</keyword>
<evidence type="ECO:0000256" key="7">
    <source>
        <dbReference type="SAM" id="Phobius"/>
    </source>
</evidence>
<evidence type="ECO:0000256" key="2">
    <source>
        <dbReference type="ARBA" id="ARBA00012958"/>
    </source>
</evidence>
<accession>A0A6A3AFU1</accession>
<dbReference type="InterPro" id="IPR020568">
    <property type="entry name" value="Ribosomal_Su5_D2-typ_SF"/>
</dbReference>
<protein>
    <recommendedName>
        <fullName evidence="2">phosphomevalonate kinase</fullName>
        <ecNumber evidence="2">2.7.4.2</ecNumber>
    </recommendedName>
</protein>
<proteinExistence type="predicted"/>
<keyword evidence="3" id="KW-0808">Transferase</keyword>
<evidence type="ECO:0000313" key="9">
    <source>
        <dbReference type="Proteomes" id="UP000436088"/>
    </source>
</evidence>
<organism evidence="8 9">
    <name type="scientific">Hibiscus syriacus</name>
    <name type="common">Rose of Sharon</name>
    <dbReference type="NCBI Taxonomy" id="106335"/>
    <lineage>
        <taxon>Eukaryota</taxon>
        <taxon>Viridiplantae</taxon>
        <taxon>Streptophyta</taxon>
        <taxon>Embryophyta</taxon>
        <taxon>Tracheophyta</taxon>
        <taxon>Spermatophyta</taxon>
        <taxon>Magnoliopsida</taxon>
        <taxon>eudicotyledons</taxon>
        <taxon>Gunneridae</taxon>
        <taxon>Pentapetalae</taxon>
        <taxon>rosids</taxon>
        <taxon>malvids</taxon>
        <taxon>Malvales</taxon>
        <taxon>Malvaceae</taxon>
        <taxon>Malvoideae</taxon>
        <taxon>Hibiscus</taxon>
    </lineage>
</organism>
<keyword evidence="6" id="KW-0067">ATP-binding</keyword>
<dbReference type="GO" id="GO:0004631">
    <property type="term" value="F:phosphomevalonate kinase activity"/>
    <property type="evidence" value="ECO:0007669"/>
    <property type="project" value="UniProtKB-EC"/>
</dbReference>
<dbReference type="AlphaFoldDB" id="A0A6A3AFU1"/>
<dbReference type="SUPFAM" id="SSF54211">
    <property type="entry name" value="Ribosomal protein S5 domain 2-like"/>
    <property type="match status" value="1"/>
</dbReference>
<evidence type="ECO:0000256" key="5">
    <source>
        <dbReference type="ARBA" id="ARBA00022777"/>
    </source>
</evidence>
<dbReference type="GO" id="GO:0019287">
    <property type="term" value="P:isopentenyl diphosphate biosynthetic process, mevalonate pathway"/>
    <property type="evidence" value="ECO:0007669"/>
    <property type="project" value="TreeGrafter"/>
</dbReference>
<feature type="transmembrane region" description="Helical" evidence="7">
    <location>
        <begin position="55"/>
        <end position="74"/>
    </location>
</feature>
<feature type="transmembrane region" description="Helical" evidence="7">
    <location>
        <begin position="80"/>
        <end position="100"/>
    </location>
</feature>
<comment type="caution">
    <text evidence="8">The sequence shown here is derived from an EMBL/GenBank/DDBJ whole genome shotgun (WGS) entry which is preliminary data.</text>
</comment>
<evidence type="ECO:0000256" key="6">
    <source>
        <dbReference type="ARBA" id="ARBA00022840"/>
    </source>
</evidence>
<dbReference type="EC" id="2.7.4.2" evidence="2"/>
<dbReference type="InterPro" id="IPR035102">
    <property type="entry name" value="Phosphomevalonate_kinase"/>
</dbReference>
<sequence length="223" mass="23269">MATLPYFTSITSTLRNHGGNCKHEVAKTGLGSSAAMTTAVVAALLHYLGKVGSGFDVSLLSMGVSIMFVFTRSASLLGSLSLSLILYVLLVTLAGLLTYLGSYKTSCNVAGCSERDAIRGITRRTGNWGSSTPSMIEPESQTQLLDASMNIEGVSLADVPGAGGFDAVFAVTLGDSSRNVTNAWSLHNVLALLAREDPKGVCLESGDPQCREITSAVSSVNIK</sequence>
<dbReference type="InterPro" id="IPR014721">
    <property type="entry name" value="Ribsml_uS5_D2-typ_fold_subgr"/>
</dbReference>
<comment type="pathway">
    <text evidence="1">Isoprenoid biosynthesis; isopentenyl diphosphate biosynthesis via mevalonate pathway; isopentenyl diphosphate from (R)-mevalonate: step 2/3.</text>
</comment>
<dbReference type="GO" id="GO:0005777">
    <property type="term" value="C:peroxisome"/>
    <property type="evidence" value="ECO:0007669"/>
    <property type="project" value="TreeGrafter"/>
</dbReference>
<dbReference type="PANTHER" id="PTHR31814">
    <property type="match status" value="1"/>
</dbReference>
<gene>
    <name evidence="8" type="ORF">F3Y22_tig00110469pilonHSYRG00034</name>
</gene>
<name>A0A6A3AFU1_HIBSY</name>
<dbReference type="Gene3D" id="3.30.230.10">
    <property type="match status" value="1"/>
</dbReference>
<keyword evidence="7" id="KW-0812">Transmembrane</keyword>
<dbReference type="GO" id="GO:0005524">
    <property type="term" value="F:ATP binding"/>
    <property type="evidence" value="ECO:0007669"/>
    <property type="project" value="UniProtKB-KW"/>
</dbReference>
<dbReference type="Proteomes" id="UP000436088">
    <property type="component" value="Unassembled WGS sequence"/>
</dbReference>
<keyword evidence="9" id="KW-1185">Reference proteome</keyword>
<dbReference type="GO" id="GO:0010142">
    <property type="term" value="P:farnesyl diphosphate biosynthetic process, mevalonate pathway"/>
    <property type="evidence" value="ECO:0007669"/>
    <property type="project" value="TreeGrafter"/>
</dbReference>
<keyword evidence="7" id="KW-0472">Membrane</keyword>
<dbReference type="EMBL" id="VEPZ02001000">
    <property type="protein sequence ID" value="KAE8703431.1"/>
    <property type="molecule type" value="Genomic_DNA"/>
</dbReference>
<evidence type="ECO:0000313" key="8">
    <source>
        <dbReference type="EMBL" id="KAE8703431.1"/>
    </source>
</evidence>
<keyword evidence="7" id="KW-1133">Transmembrane helix</keyword>